<proteinExistence type="predicted"/>
<dbReference type="Pfam" id="PF04230">
    <property type="entry name" value="PS_pyruv_trans"/>
    <property type="match status" value="1"/>
</dbReference>
<protein>
    <submittedName>
        <fullName evidence="2">Polysaccharide pyruvyl transferase</fullName>
    </submittedName>
</protein>
<evidence type="ECO:0000313" key="3">
    <source>
        <dbReference type="Proteomes" id="UP000316030"/>
    </source>
</evidence>
<sequence>MPATPTAVVMNDTSTRYHHGCARVMRLLVQALEDRGIDIIARSPARHDWKNDADFLDAMRRADLIVINGEGTIHHGKPAGEALLRVATHPARGQTPVALINALYEENPADWGAYLRHFTLLVARDSASAARMAQDSGGPVRWLPDLSLSDPSEVPNAPRHGTIVGDSVRLEKRRVLAQAASRIPDCRFIPTKTLRGKIWRLPLLGGILRGALFRLYNAVWVLRAPRFLMPLTEQGYLSEIAAARLHITGRFHAVCLSMLTETPFLALTSNASKIEQLLRDAGLDTHRIIGADQLSSLPQTTEFTAVELEKIRAFRQKAQADSEHLFNELAAMAQDHQRQNS</sequence>
<gene>
    <name evidence="2" type="ORF">SAMN06265173_102170</name>
</gene>
<dbReference type="PANTHER" id="PTHR36836:SF1">
    <property type="entry name" value="COLANIC ACID BIOSYNTHESIS PROTEIN WCAK"/>
    <property type="match status" value="1"/>
</dbReference>
<reference evidence="2 3" key="1">
    <citation type="submission" date="2017-05" db="EMBL/GenBank/DDBJ databases">
        <authorList>
            <person name="Varghese N."/>
            <person name="Submissions S."/>
        </authorList>
    </citation>
    <scope>NUCLEOTIDE SEQUENCE [LARGE SCALE GENOMIC DNA]</scope>
    <source>
        <strain evidence="2 3">DSM 29506</strain>
    </source>
</reference>
<feature type="domain" description="Polysaccharide pyruvyl transferase" evidence="1">
    <location>
        <begin position="25"/>
        <end position="269"/>
    </location>
</feature>
<dbReference type="RefSeq" id="WP_142491931.1">
    <property type="nucleotide sequence ID" value="NZ_FXTO01000002.1"/>
</dbReference>
<evidence type="ECO:0000313" key="2">
    <source>
        <dbReference type="EMBL" id="SMO42712.1"/>
    </source>
</evidence>
<dbReference type="OrthoDB" id="1123495at2"/>
<dbReference type="Proteomes" id="UP000316030">
    <property type="component" value="Unassembled WGS sequence"/>
</dbReference>
<accession>A0A521B6H6</accession>
<evidence type="ECO:0000259" key="1">
    <source>
        <dbReference type="Pfam" id="PF04230"/>
    </source>
</evidence>
<keyword evidence="3" id="KW-1185">Reference proteome</keyword>
<dbReference type="PANTHER" id="PTHR36836">
    <property type="entry name" value="COLANIC ACID BIOSYNTHESIS PROTEIN WCAK"/>
    <property type="match status" value="1"/>
</dbReference>
<organism evidence="2 3">
    <name type="scientific">Thalassovita litoralis</name>
    <dbReference type="NCBI Taxonomy" id="1010611"/>
    <lineage>
        <taxon>Bacteria</taxon>
        <taxon>Pseudomonadati</taxon>
        <taxon>Pseudomonadota</taxon>
        <taxon>Alphaproteobacteria</taxon>
        <taxon>Rhodobacterales</taxon>
        <taxon>Roseobacteraceae</taxon>
        <taxon>Thalassovita</taxon>
    </lineage>
</organism>
<name>A0A521B6H6_9RHOB</name>
<dbReference type="EMBL" id="FXTO01000002">
    <property type="protein sequence ID" value="SMO42712.1"/>
    <property type="molecule type" value="Genomic_DNA"/>
</dbReference>
<keyword evidence="2" id="KW-0808">Transferase</keyword>
<dbReference type="AlphaFoldDB" id="A0A521B6H6"/>
<dbReference type="GO" id="GO:0016740">
    <property type="term" value="F:transferase activity"/>
    <property type="evidence" value="ECO:0007669"/>
    <property type="project" value="UniProtKB-KW"/>
</dbReference>
<dbReference type="InterPro" id="IPR007345">
    <property type="entry name" value="Polysacch_pyruvyl_Trfase"/>
</dbReference>